<dbReference type="PROSITE" id="PS00718">
    <property type="entry name" value="SIGMA54_2"/>
    <property type="match status" value="1"/>
</dbReference>
<feature type="compositionally biased region" description="Low complexity" evidence="11">
    <location>
        <begin position="58"/>
        <end position="69"/>
    </location>
</feature>
<evidence type="ECO:0000256" key="10">
    <source>
        <dbReference type="PIRNR" id="PIRNR000774"/>
    </source>
</evidence>
<keyword evidence="9 10" id="KW-0804">Transcription</keyword>
<keyword evidence="3 10" id="KW-0240">DNA-directed RNA polymerase</keyword>
<accession>A0AAW9RNI4</accession>
<evidence type="ECO:0000256" key="6">
    <source>
        <dbReference type="ARBA" id="ARBA00023015"/>
    </source>
</evidence>
<dbReference type="NCBIfam" id="NF004595">
    <property type="entry name" value="PRK05932.1-2"/>
    <property type="match status" value="1"/>
</dbReference>
<dbReference type="PROSITE" id="PS00717">
    <property type="entry name" value="SIGMA54_1"/>
    <property type="match status" value="1"/>
</dbReference>
<dbReference type="EMBL" id="JAZHOG010000016">
    <property type="protein sequence ID" value="MEJ8569643.1"/>
    <property type="molecule type" value="Genomic_DNA"/>
</dbReference>
<sequence>MADQSLQLRLTQKLALAPQLQQAIRLLQLNRIELREYIQEAIESNPLLERGEGEGDGDSAQSESEASAAESEDYGETAEPGLEEWDDGFSIDEPWMTGSSGGDAFSGDSQIADDTTGSLREHLLWQINLSHFSDKDAAIATAIVFGLDEEGFLEDSIEDIRSSLAPEILTEEDEVLAVLHRVQRMEPVGVASRGPGECIRVQLAAMPGDTPGRELGTRIARDYLDLVADHDLDGLRKATGASEERLVQALQLIQSLDPRPGTRFDNRQDEYLVPDVYVTRVDDEWRVTLNPENDPGLRLNRYYIDLLRKSGGKDADYLKGRLQEARWLMSSLEMRNRTLMNVAQTIVEMQQDFLDVGEIAMRPLVLREVAEEVGVHESTVSRATTRKYMLTPRGIYELKYFFSSHVQTVNGGAISATAVKARLQMLLEHEPQDRPLSDQDLSVLLREAGVRVARRTVAKYRESLGIGSSTERRREYRRQAALKRQAEAEARLDYR</sequence>
<dbReference type="Pfam" id="PF00309">
    <property type="entry name" value="Sigma54_AID"/>
    <property type="match status" value="1"/>
</dbReference>
<comment type="function">
    <text evidence="10">Sigma factors are initiation factors that promote the attachment of RNA polymerase to specific initiation sites and are then released.</text>
</comment>
<feature type="compositionally biased region" description="Acidic residues" evidence="11">
    <location>
        <begin position="70"/>
        <end position="90"/>
    </location>
</feature>
<dbReference type="PANTHER" id="PTHR32248">
    <property type="entry name" value="RNA POLYMERASE SIGMA-54 FACTOR"/>
    <property type="match status" value="1"/>
</dbReference>
<reference evidence="14 15" key="1">
    <citation type="submission" date="2024-02" db="EMBL/GenBank/DDBJ databases">
        <title>A novel Wenzhouxiangellaceae bacterium, isolated from coastal sediments.</title>
        <authorList>
            <person name="Du Z.-J."/>
            <person name="Ye Y.-Q."/>
            <person name="Zhang X.-Y."/>
        </authorList>
    </citation>
    <scope>NUCLEOTIDE SEQUENCE [LARGE SCALE GENOMIC DNA]</scope>
    <source>
        <strain evidence="14 15">CH-27</strain>
    </source>
</reference>
<dbReference type="GO" id="GO:0003677">
    <property type="term" value="F:DNA binding"/>
    <property type="evidence" value="ECO:0007669"/>
    <property type="project" value="UniProtKB-KW"/>
</dbReference>
<evidence type="ECO:0000259" key="13">
    <source>
        <dbReference type="Pfam" id="PF04963"/>
    </source>
</evidence>
<feature type="region of interest" description="Disordered" evidence="11">
    <location>
        <begin position="46"/>
        <end position="110"/>
    </location>
</feature>
<dbReference type="PIRSF" id="PIRSF000774">
    <property type="entry name" value="RpoN"/>
    <property type="match status" value="1"/>
</dbReference>
<evidence type="ECO:0000256" key="3">
    <source>
        <dbReference type="ARBA" id="ARBA00022478"/>
    </source>
</evidence>
<keyword evidence="7 10" id="KW-0731">Sigma factor</keyword>
<evidence type="ECO:0000256" key="1">
    <source>
        <dbReference type="ARBA" id="ARBA00008798"/>
    </source>
</evidence>
<keyword evidence="15" id="KW-1185">Reference proteome</keyword>
<evidence type="ECO:0000256" key="9">
    <source>
        <dbReference type="ARBA" id="ARBA00023163"/>
    </source>
</evidence>
<dbReference type="GO" id="GO:0016987">
    <property type="term" value="F:sigma factor activity"/>
    <property type="evidence" value="ECO:0007669"/>
    <property type="project" value="UniProtKB-KW"/>
</dbReference>
<dbReference type="GO" id="GO:0000428">
    <property type="term" value="C:DNA-directed RNA polymerase complex"/>
    <property type="evidence" value="ECO:0007669"/>
    <property type="project" value="UniProtKB-KW"/>
</dbReference>
<proteinExistence type="inferred from homology"/>
<dbReference type="Proteomes" id="UP001359886">
    <property type="component" value="Unassembled WGS sequence"/>
</dbReference>
<dbReference type="InterPro" id="IPR000394">
    <property type="entry name" value="RNA_pol_sigma_54"/>
</dbReference>
<gene>
    <name evidence="14" type="ORF">V3330_18590</name>
</gene>
<dbReference type="Pfam" id="PF04963">
    <property type="entry name" value="Sigma54_CBD"/>
    <property type="match status" value="1"/>
</dbReference>
<dbReference type="PROSITE" id="PS50044">
    <property type="entry name" value="SIGMA54_3"/>
    <property type="match status" value="1"/>
</dbReference>
<protein>
    <recommendedName>
        <fullName evidence="2 10">RNA polymerase sigma-54 factor</fullName>
    </recommendedName>
</protein>
<dbReference type="Gene3D" id="1.10.10.60">
    <property type="entry name" value="Homeodomain-like"/>
    <property type="match status" value="1"/>
</dbReference>
<dbReference type="PRINTS" id="PR00045">
    <property type="entry name" value="SIGMA54FCT"/>
</dbReference>
<dbReference type="RefSeq" id="WP_354696968.1">
    <property type="nucleotide sequence ID" value="NZ_JAZHOG010000016.1"/>
</dbReference>
<comment type="similarity">
    <text evidence="1 10">Belongs to the sigma-54 factor family.</text>
</comment>
<evidence type="ECO:0000313" key="14">
    <source>
        <dbReference type="EMBL" id="MEJ8569643.1"/>
    </source>
</evidence>
<dbReference type="InterPro" id="IPR007046">
    <property type="entry name" value="RNA_pol_sigma_54_core-bd"/>
</dbReference>
<dbReference type="NCBIfam" id="NF009118">
    <property type="entry name" value="PRK12469.1"/>
    <property type="match status" value="1"/>
</dbReference>
<evidence type="ECO:0000256" key="8">
    <source>
        <dbReference type="ARBA" id="ARBA00023125"/>
    </source>
</evidence>
<keyword evidence="8 10" id="KW-0238">DNA-binding</keyword>
<evidence type="ECO:0000256" key="2">
    <source>
        <dbReference type="ARBA" id="ARBA00019942"/>
    </source>
</evidence>
<evidence type="ECO:0000256" key="4">
    <source>
        <dbReference type="ARBA" id="ARBA00022679"/>
    </source>
</evidence>
<evidence type="ECO:0000256" key="11">
    <source>
        <dbReference type="SAM" id="MobiDB-lite"/>
    </source>
</evidence>
<name>A0AAW9RNI4_9GAMM</name>
<dbReference type="Gene3D" id="1.10.10.1330">
    <property type="entry name" value="RNA polymerase sigma-54 factor, core-binding domain"/>
    <property type="match status" value="1"/>
</dbReference>
<dbReference type="InterPro" id="IPR038709">
    <property type="entry name" value="RpoN_core-bd_sf"/>
</dbReference>
<keyword evidence="6 10" id="KW-0805">Transcription regulation</keyword>
<dbReference type="Pfam" id="PF04552">
    <property type="entry name" value="Sigma54_DBD"/>
    <property type="match status" value="1"/>
</dbReference>
<organism evidence="14 15">
    <name type="scientific">Elongatibacter sediminis</name>
    <dbReference type="NCBI Taxonomy" id="3119006"/>
    <lineage>
        <taxon>Bacteria</taxon>
        <taxon>Pseudomonadati</taxon>
        <taxon>Pseudomonadota</taxon>
        <taxon>Gammaproteobacteria</taxon>
        <taxon>Chromatiales</taxon>
        <taxon>Wenzhouxiangellaceae</taxon>
        <taxon>Elongatibacter</taxon>
    </lineage>
</organism>
<feature type="domain" description="RNA polymerase sigma factor 54 core-binding" evidence="13">
    <location>
        <begin position="116"/>
        <end position="303"/>
    </location>
</feature>
<keyword evidence="4 10" id="KW-0808">Transferase</keyword>
<dbReference type="NCBIfam" id="TIGR02395">
    <property type="entry name" value="rpoN_sigma"/>
    <property type="match status" value="1"/>
</dbReference>
<dbReference type="PANTHER" id="PTHR32248:SF4">
    <property type="entry name" value="RNA POLYMERASE SIGMA-54 FACTOR"/>
    <property type="match status" value="1"/>
</dbReference>
<dbReference type="GO" id="GO:0016779">
    <property type="term" value="F:nucleotidyltransferase activity"/>
    <property type="evidence" value="ECO:0007669"/>
    <property type="project" value="UniProtKB-KW"/>
</dbReference>
<dbReference type="GO" id="GO:0001216">
    <property type="term" value="F:DNA-binding transcription activator activity"/>
    <property type="evidence" value="ECO:0007669"/>
    <property type="project" value="InterPro"/>
</dbReference>
<evidence type="ECO:0000313" key="15">
    <source>
        <dbReference type="Proteomes" id="UP001359886"/>
    </source>
</evidence>
<dbReference type="InterPro" id="IPR007634">
    <property type="entry name" value="RNA_pol_sigma_54_DNA-bd"/>
</dbReference>
<feature type="domain" description="RNA polymerase sigma factor 54 DNA-binding" evidence="12">
    <location>
        <begin position="316"/>
        <end position="474"/>
    </location>
</feature>
<dbReference type="GO" id="GO:0006352">
    <property type="term" value="P:DNA-templated transcription initiation"/>
    <property type="evidence" value="ECO:0007669"/>
    <property type="project" value="InterPro"/>
</dbReference>
<dbReference type="AlphaFoldDB" id="A0AAW9RNI4"/>
<keyword evidence="5 10" id="KW-0548">Nucleotidyltransferase</keyword>
<comment type="caution">
    <text evidence="14">The sequence shown here is derived from an EMBL/GenBank/DDBJ whole genome shotgun (WGS) entry which is preliminary data.</text>
</comment>
<evidence type="ECO:0000256" key="5">
    <source>
        <dbReference type="ARBA" id="ARBA00022695"/>
    </source>
</evidence>
<evidence type="ECO:0000259" key="12">
    <source>
        <dbReference type="Pfam" id="PF04552"/>
    </source>
</evidence>
<evidence type="ECO:0000256" key="7">
    <source>
        <dbReference type="ARBA" id="ARBA00023082"/>
    </source>
</evidence>